<dbReference type="CDD" id="cd13117">
    <property type="entry name" value="POLO_box_2"/>
    <property type="match status" value="1"/>
</dbReference>
<evidence type="ECO:0000259" key="24">
    <source>
        <dbReference type="PROSITE" id="PS50078"/>
    </source>
</evidence>
<keyword evidence="10" id="KW-0677">Repeat</keyword>
<protein>
    <recommendedName>
        <fullName evidence="21">Serine/threonine-protein kinase PLK</fullName>
        <ecNumber evidence="21">2.7.11.21</ecNumber>
    </recommendedName>
    <alternativeName>
        <fullName evidence="21">Polo-like kinase</fullName>
    </alternativeName>
</protein>
<dbReference type="InterPro" id="IPR000719">
    <property type="entry name" value="Prot_kinase_dom"/>
</dbReference>
<dbReference type="PROSITE" id="PS00107">
    <property type="entry name" value="PROTEIN_KINASE_ATP"/>
    <property type="match status" value="1"/>
</dbReference>
<dbReference type="EC" id="2.7.11.21" evidence="21"/>
<keyword evidence="9 21" id="KW-0808">Transferase</keyword>
<dbReference type="PANTHER" id="PTHR24345:SF93">
    <property type="entry name" value="SERINE_THREONINE-PROTEIN KINASE PLK1"/>
    <property type="match status" value="1"/>
</dbReference>
<evidence type="ECO:0000256" key="14">
    <source>
        <dbReference type="ARBA" id="ARBA00022840"/>
    </source>
</evidence>
<dbReference type="GeneTree" id="ENSGT00940000157752"/>
<dbReference type="Ensembl" id="ENSPKIT00000014307.1">
    <property type="protein sequence ID" value="ENSPKIP00000033417.1"/>
    <property type="gene ID" value="ENSPKIG00000013123.1"/>
</dbReference>
<evidence type="ECO:0000256" key="18">
    <source>
        <dbReference type="ARBA" id="ARBA00047802"/>
    </source>
</evidence>
<dbReference type="SUPFAM" id="SSF56112">
    <property type="entry name" value="Protein kinase-like (PK-like)"/>
    <property type="match status" value="1"/>
</dbReference>
<dbReference type="InterPro" id="IPR033695">
    <property type="entry name" value="POLO_box_2"/>
</dbReference>
<dbReference type="GO" id="GO:0051301">
    <property type="term" value="P:cell division"/>
    <property type="evidence" value="ECO:0007669"/>
    <property type="project" value="UniProtKB-KW"/>
</dbReference>
<evidence type="ECO:0000256" key="11">
    <source>
        <dbReference type="ARBA" id="ARBA00022741"/>
    </source>
</evidence>
<evidence type="ECO:0000256" key="21">
    <source>
        <dbReference type="RuleBase" id="RU361162"/>
    </source>
</evidence>
<dbReference type="PANTHER" id="PTHR24345">
    <property type="entry name" value="SERINE/THREONINE-PROTEIN KINASE PLK"/>
    <property type="match status" value="1"/>
</dbReference>
<dbReference type="InterPro" id="IPR033701">
    <property type="entry name" value="POLO_box_1"/>
</dbReference>
<dbReference type="CDD" id="cd14187">
    <property type="entry name" value="STKc_PLK1"/>
    <property type="match status" value="1"/>
</dbReference>
<keyword evidence="16" id="KW-0539">Nucleus</keyword>
<evidence type="ECO:0000256" key="7">
    <source>
        <dbReference type="ARBA" id="ARBA00022553"/>
    </source>
</evidence>
<sequence length="595" mass="68300">MSAGIGKLAKPAVHADPKAAAPLKEIPDILVDPRTSKRYMRGRFLGKGGFAKCYEITDLDTKEVFAGKVVPKSMLLKPHQKEKMSMEITIHKSLENPHVVGFHGFFEDDDFVYVVLEICRRRSLLELHKRRKAVTEPEARYYMRQMIQGCQYLHNNRVIHRDLKLGNLFLSDDMEVKIGDFGLATKIEFDGERKKTLCGTPNYIAPEILCKKGHSFEVDIWSLGCILYTLLVGKPPFETSCLKDTYLRIKKNEYMIPRHINPVAASLIKRMLNADPTLRPTIGDLLSDEFFTSGYIPLRLPTTCLTVPPRFSIAPSSLESDHRKPLTAINRGTDSPVEKVEKMDQKEPQLKDESETADCYLSDLLKQLANFNATKPSERAVIRQEEAEDPACVPIFWISKWVDYSDKYGLGYQLCDNSVGVLFNDSTRLIMYDDGDRLQYIDRNSEESYLRVRSYPSMLTKKITLLKYFRNYMSEHLLKAGANITPRDGDELARLPYLRHWFRTKSAIVLHLSNGTVQINFFQDHTKLILCPLMAAVTYIDQKREFRTYRMAQIEQYGCCRELASRMRYARTMVEKLMACKSTVGRKPTAEVEHA</sequence>
<dbReference type="GO" id="GO:0030496">
    <property type="term" value="C:midbody"/>
    <property type="evidence" value="ECO:0007669"/>
    <property type="project" value="UniProtKB-SubCell"/>
</dbReference>
<dbReference type="GO" id="GO:0004674">
    <property type="term" value="F:protein serine/threonine kinase activity"/>
    <property type="evidence" value="ECO:0007669"/>
    <property type="project" value="UniProtKB-KW"/>
</dbReference>
<accession>A0A3B3SRT7</accession>
<dbReference type="GO" id="GO:0007052">
    <property type="term" value="P:mitotic spindle organization"/>
    <property type="evidence" value="ECO:0007669"/>
    <property type="project" value="TreeGrafter"/>
</dbReference>
<dbReference type="Proteomes" id="UP000261540">
    <property type="component" value="Unplaced"/>
</dbReference>
<dbReference type="Pfam" id="PF00069">
    <property type="entry name" value="Pkinase"/>
    <property type="match status" value="1"/>
</dbReference>
<reference evidence="25" key="2">
    <citation type="submission" date="2025-09" db="UniProtKB">
        <authorList>
            <consortium name="Ensembl"/>
        </authorList>
    </citation>
    <scope>IDENTIFICATION</scope>
</reference>
<dbReference type="GO" id="GO:0005524">
    <property type="term" value="F:ATP binding"/>
    <property type="evidence" value="ECO:0007669"/>
    <property type="project" value="UniProtKB-UniRule"/>
</dbReference>
<dbReference type="InterPro" id="IPR011009">
    <property type="entry name" value="Kinase-like_dom_sf"/>
</dbReference>
<keyword evidence="12" id="KW-0498">Mitosis</keyword>
<keyword evidence="11 20" id="KW-0547">Nucleotide-binding</keyword>
<dbReference type="AlphaFoldDB" id="A0A3B3SRT7"/>
<keyword evidence="7" id="KW-0597">Phosphoprotein</keyword>
<dbReference type="Pfam" id="PF00659">
    <property type="entry name" value="POLO_box"/>
    <property type="match status" value="2"/>
</dbReference>
<dbReference type="InterPro" id="IPR000959">
    <property type="entry name" value="POLO_box_dom"/>
</dbReference>
<dbReference type="Gene3D" id="3.30.1120.30">
    <property type="entry name" value="POLO box domain"/>
    <property type="match status" value="2"/>
</dbReference>
<evidence type="ECO:0000256" key="12">
    <source>
        <dbReference type="ARBA" id="ARBA00022776"/>
    </source>
</evidence>
<dbReference type="Gene3D" id="1.10.510.10">
    <property type="entry name" value="Transferase(Phosphotransferase) domain 1"/>
    <property type="match status" value="1"/>
</dbReference>
<comment type="similarity">
    <text evidence="21">Belongs to the protein kinase superfamily. Ser/Thr protein kinase family. CDC5/Polo subfamily.</text>
</comment>
<evidence type="ECO:0000256" key="15">
    <source>
        <dbReference type="ARBA" id="ARBA00023212"/>
    </source>
</evidence>
<evidence type="ECO:0000256" key="16">
    <source>
        <dbReference type="ARBA" id="ARBA00023242"/>
    </source>
</evidence>
<feature type="region of interest" description="Disordered" evidence="22">
    <location>
        <begin position="326"/>
        <end position="352"/>
    </location>
</feature>
<evidence type="ECO:0000256" key="19">
    <source>
        <dbReference type="ARBA" id="ARBA00048347"/>
    </source>
</evidence>
<dbReference type="GO" id="GO:0005634">
    <property type="term" value="C:nucleus"/>
    <property type="evidence" value="ECO:0007669"/>
    <property type="project" value="UniProtKB-SubCell"/>
</dbReference>
<evidence type="ECO:0000256" key="13">
    <source>
        <dbReference type="ARBA" id="ARBA00022777"/>
    </source>
</evidence>
<dbReference type="GO" id="GO:0106310">
    <property type="term" value="F:protein serine kinase activity"/>
    <property type="evidence" value="ECO:0007669"/>
    <property type="project" value="RHEA"/>
</dbReference>
<organism evidence="25 26">
    <name type="scientific">Paramormyrops kingsleyae</name>
    <dbReference type="NCBI Taxonomy" id="1676925"/>
    <lineage>
        <taxon>Eukaryota</taxon>
        <taxon>Metazoa</taxon>
        <taxon>Chordata</taxon>
        <taxon>Craniata</taxon>
        <taxon>Vertebrata</taxon>
        <taxon>Euteleostomi</taxon>
        <taxon>Actinopterygii</taxon>
        <taxon>Neopterygii</taxon>
        <taxon>Teleostei</taxon>
        <taxon>Osteoglossocephala</taxon>
        <taxon>Osteoglossomorpha</taxon>
        <taxon>Osteoglossiformes</taxon>
        <taxon>Mormyridae</taxon>
        <taxon>Paramormyrops</taxon>
    </lineage>
</organism>
<evidence type="ECO:0000256" key="9">
    <source>
        <dbReference type="ARBA" id="ARBA00022679"/>
    </source>
</evidence>
<dbReference type="InterPro" id="IPR036947">
    <property type="entry name" value="POLO_box_dom_sf"/>
</dbReference>
<dbReference type="SUPFAM" id="SSF82615">
    <property type="entry name" value="Polo-box domain"/>
    <property type="match status" value="2"/>
</dbReference>
<feature type="binding site" evidence="20">
    <location>
        <position position="68"/>
    </location>
    <ligand>
        <name>ATP</name>
        <dbReference type="ChEBI" id="CHEBI:30616"/>
    </ligand>
</feature>
<dbReference type="GO" id="GO:0005813">
    <property type="term" value="C:centrosome"/>
    <property type="evidence" value="ECO:0007669"/>
    <property type="project" value="UniProtKB-SubCell"/>
</dbReference>
<comment type="catalytic activity">
    <reaction evidence="19">
        <text>L-seryl-[protein] + ATP = O-phospho-L-seryl-[protein] + ADP + H(+)</text>
        <dbReference type="Rhea" id="RHEA:17989"/>
        <dbReference type="Rhea" id="RHEA-COMP:9863"/>
        <dbReference type="Rhea" id="RHEA-COMP:11604"/>
        <dbReference type="ChEBI" id="CHEBI:15378"/>
        <dbReference type="ChEBI" id="CHEBI:29999"/>
        <dbReference type="ChEBI" id="CHEBI:30616"/>
        <dbReference type="ChEBI" id="CHEBI:83421"/>
        <dbReference type="ChEBI" id="CHEBI:456216"/>
        <dbReference type="EC" id="2.7.11.21"/>
    </reaction>
</comment>
<evidence type="ECO:0000313" key="25">
    <source>
        <dbReference type="Ensembl" id="ENSPKIP00000033417.1"/>
    </source>
</evidence>
<keyword evidence="13 21" id="KW-0418">Kinase</keyword>
<dbReference type="OrthoDB" id="408964at2759"/>
<evidence type="ECO:0000256" key="5">
    <source>
        <dbReference type="ARBA" id="ARBA00022490"/>
    </source>
</evidence>
<dbReference type="GO" id="GO:0000922">
    <property type="term" value="C:spindle pole"/>
    <property type="evidence" value="ECO:0007669"/>
    <property type="project" value="TreeGrafter"/>
</dbReference>
<dbReference type="FunFam" id="3.30.1120.30:FF:000003">
    <property type="entry name" value="Serine/threonine-protein kinase PLK"/>
    <property type="match status" value="1"/>
</dbReference>
<evidence type="ECO:0000256" key="10">
    <source>
        <dbReference type="ARBA" id="ARBA00022737"/>
    </source>
</evidence>
<evidence type="ECO:0000256" key="2">
    <source>
        <dbReference type="ARBA" id="ARBA00004186"/>
    </source>
</evidence>
<dbReference type="SMART" id="SM00220">
    <property type="entry name" value="S_TKc"/>
    <property type="match status" value="1"/>
</dbReference>
<evidence type="ECO:0000256" key="3">
    <source>
        <dbReference type="ARBA" id="ARBA00004214"/>
    </source>
</evidence>
<dbReference type="GO" id="GO:0000776">
    <property type="term" value="C:kinetochore"/>
    <property type="evidence" value="ECO:0007669"/>
    <property type="project" value="TreeGrafter"/>
</dbReference>
<evidence type="ECO:0000256" key="20">
    <source>
        <dbReference type="PROSITE-ProRule" id="PRU10141"/>
    </source>
</evidence>
<dbReference type="PROSITE" id="PS00108">
    <property type="entry name" value="PROTEIN_KINASE_ST"/>
    <property type="match status" value="1"/>
</dbReference>
<dbReference type="GeneID" id="111845541"/>
<evidence type="ECO:0000313" key="26">
    <source>
        <dbReference type="Proteomes" id="UP000261540"/>
    </source>
</evidence>
<keyword evidence="6 21" id="KW-0723">Serine/threonine-protein kinase</keyword>
<dbReference type="PROSITE" id="PS50011">
    <property type="entry name" value="PROTEIN_KINASE_DOM"/>
    <property type="match status" value="1"/>
</dbReference>
<reference evidence="25" key="1">
    <citation type="submission" date="2025-08" db="UniProtKB">
        <authorList>
            <consortium name="Ensembl"/>
        </authorList>
    </citation>
    <scope>IDENTIFICATION</scope>
</reference>
<dbReference type="FunFam" id="1.10.510.10:FF:000727">
    <property type="entry name" value="Serine/threonine-protein kinase PLK"/>
    <property type="match status" value="1"/>
</dbReference>
<dbReference type="PROSITE" id="PS50078">
    <property type="entry name" value="POLO_BOX"/>
    <property type="match status" value="2"/>
</dbReference>
<proteinExistence type="inferred from homology"/>
<keyword evidence="15" id="KW-0206">Cytoskeleton</keyword>
<dbReference type="Gene3D" id="3.30.200.20">
    <property type="entry name" value="Phosphorylase Kinase, domain 1"/>
    <property type="match status" value="1"/>
</dbReference>
<keyword evidence="14 20" id="KW-0067">ATP-binding</keyword>
<dbReference type="RefSeq" id="XP_023670802.1">
    <property type="nucleotide sequence ID" value="XM_023815034.2"/>
</dbReference>
<evidence type="ECO:0000256" key="4">
    <source>
        <dbReference type="ARBA" id="ARBA00004300"/>
    </source>
</evidence>
<evidence type="ECO:0000259" key="23">
    <source>
        <dbReference type="PROSITE" id="PS50011"/>
    </source>
</evidence>
<evidence type="ECO:0000256" key="22">
    <source>
        <dbReference type="SAM" id="MobiDB-lite"/>
    </source>
</evidence>
<feature type="domain" description="POLO box" evidence="24">
    <location>
        <begin position="397"/>
        <end position="475"/>
    </location>
</feature>
<comment type="subcellular location">
    <subcellularLocation>
        <location evidence="4">Cytoplasm</location>
        <location evidence="4">Cytoskeleton</location>
        <location evidence="4">Microtubule organizing center</location>
        <location evidence="4">Centrosome</location>
    </subcellularLocation>
    <subcellularLocation>
        <location evidence="2">Cytoplasm</location>
        <location evidence="2">Cytoskeleton</location>
        <location evidence="2">Spindle</location>
    </subcellularLocation>
    <subcellularLocation>
        <location evidence="3">Midbody</location>
    </subcellularLocation>
    <subcellularLocation>
        <location evidence="1">Nucleus</location>
    </subcellularLocation>
</comment>
<dbReference type="FunFam" id="3.30.200.20:FF:000284">
    <property type="entry name" value="Serine/threonine-protein kinase PLK"/>
    <property type="match status" value="1"/>
</dbReference>
<dbReference type="STRING" id="1676925.ENSPKIP00000033417"/>
<evidence type="ECO:0000256" key="1">
    <source>
        <dbReference type="ARBA" id="ARBA00004123"/>
    </source>
</evidence>
<name>A0A3B3SRT7_9TELE</name>
<keyword evidence="17" id="KW-0131">Cell cycle</keyword>
<dbReference type="CDD" id="cd13118">
    <property type="entry name" value="POLO_box_1"/>
    <property type="match status" value="1"/>
</dbReference>
<feature type="compositionally biased region" description="Basic and acidic residues" evidence="22">
    <location>
        <begin position="336"/>
        <end position="352"/>
    </location>
</feature>
<evidence type="ECO:0000256" key="6">
    <source>
        <dbReference type="ARBA" id="ARBA00022527"/>
    </source>
</evidence>
<evidence type="ECO:0000256" key="17">
    <source>
        <dbReference type="ARBA" id="ARBA00023306"/>
    </source>
</evidence>
<keyword evidence="26" id="KW-1185">Reference proteome</keyword>
<feature type="domain" description="POLO box" evidence="24">
    <location>
        <begin position="497"/>
        <end position="579"/>
    </location>
</feature>
<keyword evidence="8" id="KW-0132">Cell division</keyword>
<dbReference type="GO" id="GO:0005737">
    <property type="term" value="C:cytoplasm"/>
    <property type="evidence" value="ECO:0007669"/>
    <property type="project" value="TreeGrafter"/>
</dbReference>
<comment type="catalytic activity">
    <reaction evidence="18 21">
        <text>L-threonyl-[protein] + ATP = O-phospho-L-threonyl-[protein] + ADP + H(+)</text>
        <dbReference type="Rhea" id="RHEA:46608"/>
        <dbReference type="Rhea" id="RHEA-COMP:11060"/>
        <dbReference type="Rhea" id="RHEA-COMP:11605"/>
        <dbReference type="ChEBI" id="CHEBI:15378"/>
        <dbReference type="ChEBI" id="CHEBI:30013"/>
        <dbReference type="ChEBI" id="CHEBI:30616"/>
        <dbReference type="ChEBI" id="CHEBI:61977"/>
        <dbReference type="ChEBI" id="CHEBI:456216"/>
        <dbReference type="EC" id="2.7.11.21"/>
    </reaction>
</comment>
<dbReference type="InterPro" id="IPR017441">
    <property type="entry name" value="Protein_kinase_ATP_BS"/>
</dbReference>
<dbReference type="InterPro" id="IPR033702">
    <property type="entry name" value="PLK1_cat"/>
</dbReference>
<dbReference type="InterPro" id="IPR008271">
    <property type="entry name" value="Ser/Thr_kinase_AS"/>
</dbReference>
<keyword evidence="5" id="KW-0963">Cytoplasm</keyword>
<evidence type="ECO:0000256" key="8">
    <source>
        <dbReference type="ARBA" id="ARBA00022618"/>
    </source>
</evidence>
<feature type="domain" description="Protein kinase" evidence="23">
    <location>
        <begin position="39"/>
        <end position="291"/>
    </location>
</feature>